<dbReference type="Gene3D" id="3.40.190.10">
    <property type="entry name" value="Periplasmic binding protein-like II"/>
    <property type="match status" value="1"/>
</dbReference>
<dbReference type="PANTHER" id="PTHR42928:SF5">
    <property type="entry name" value="BLR1237 PROTEIN"/>
    <property type="match status" value="1"/>
</dbReference>
<comment type="similarity">
    <text evidence="1">Belongs to the UPF0065 (bug) family.</text>
</comment>
<feature type="signal peptide" evidence="2">
    <location>
        <begin position="1"/>
        <end position="19"/>
    </location>
</feature>
<dbReference type="Pfam" id="PF03401">
    <property type="entry name" value="TctC"/>
    <property type="match status" value="1"/>
</dbReference>
<dbReference type="EMBL" id="JAATIZ010000003">
    <property type="protein sequence ID" value="NJB65449.1"/>
    <property type="molecule type" value="Genomic_DNA"/>
</dbReference>
<dbReference type="SUPFAM" id="SSF53850">
    <property type="entry name" value="Periplasmic binding protein-like II"/>
    <property type="match status" value="1"/>
</dbReference>
<dbReference type="PANTHER" id="PTHR42928">
    <property type="entry name" value="TRICARBOXYLATE-BINDING PROTEIN"/>
    <property type="match status" value="1"/>
</dbReference>
<accession>A0ABX0WRR5</accession>
<evidence type="ECO:0000256" key="1">
    <source>
        <dbReference type="ARBA" id="ARBA00006987"/>
    </source>
</evidence>
<sequence length="321" mass="34834">MWKKLLMLMACCSLPPAFATTDWPERPVHVIVAYSAGGTGDNLIRLISDQLSEQLGQPIIVENKPGAGGNIASAYVAKAKPDGYTLLLGAANNYTANQYLYPSMRLDPATDLKPVAVLGDVPSVIYINGSLEANDFESFSALAKAKKGEFNYGSPSIGTTPHLVAELINRDQQWDLHHISYKGAAPAVLGLLANDVQFYLGGIGLGDQYVKTGQLKAIAIGAKERVAELPDVPTFEEIGLGHIKASNWWGVTAPKDTPDPVITTLQNAFVTALSDPDTVERLRKMGIITWREGQDETLQNLIKTESPYWEKVISDLDVQIN</sequence>
<evidence type="ECO:0000313" key="3">
    <source>
        <dbReference type="EMBL" id="NJB65449.1"/>
    </source>
</evidence>
<organism evidence="3 4">
    <name type="scientific">Paenalcaligenes hominis</name>
    <dbReference type="NCBI Taxonomy" id="643674"/>
    <lineage>
        <taxon>Bacteria</taxon>
        <taxon>Pseudomonadati</taxon>
        <taxon>Pseudomonadota</taxon>
        <taxon>Betaproteobacteria</taxon>
        <taxon>Burkholderiales</taxon>
        <taxon>Alcaligenaceae</taxon>
        <taxon>Paenalcaligenes</taxon>
    </lineage>
</organism>
<comment type="caution">
    <text evidence="3">The sequence shown here is derived from an EMBL/GenBank/DDBJ whole genome shotgun (WGS) entry which is preliminary data.</text>
</comment>
<reference evidence="3 4" key="1">
    <citation type="submission" date="2020-03" db="EMBL/GenBank/DDBJ databases">
        <title>Genomic Encyclopedia of Type Strains, Phase IV (KMG-IV): sequencing the most valuable type-strain genomes for metagenomic binning, comparative biology and taxonomic classification.</title>
        <authorList>
            <person name="Goeker M."/>
        </authorList>
    </citation>
    <scope>NUCLEOTIDE SEQUENCE [LARGE SCALE GENOMIC DNA]</scope>
    <source>
        <strain evidence="3 4">DSM 26613</strain>
    </source>
</reference>
<dbReference type="Proteomes" id="UP000783934">
    <property type="component" value="Unassembled WGS sequence"/>
</dbReference>
<gene>
    <name evidence="3" type="ORF">GGR41_001698</name>
</gene>
<keyword evidence="2" id="KW-0732">Signal</keyword>
<keyword evidence="4" id="KW-1185">Reference proteome</keyword>
<dbReference type="CDD" id="cd07012">
    <property type="entry name" value="PBP2_Bug_TTT"/>
    <property type="match status" value="1"/>
</dbReference>
<protein>
    <submittedName>
        <fullName evidence="3">Tripartite-type tricarboxylate transporter receptor subunit TctC</fullName>
    </submittedName>
</protein>
<proteinExistence type="inferred from homology"/>
<feature type="chain" id="PRO_5045106677" evidence="2">
    <location>
        <begin position="20"/>
        <end position="321"/>
    </location>
</feature>
<dbReference type="RefSeq" id="WP_167661445.1">
    <property type="nucleotide sequence ID" value="NZ_BMCQ01000003.1"/>
</dbReference>
<dbReference type="InterPro" id="IPR005064">
    <property type="entry name" value="BUG"/>
</dbReference>
<name>A0ABX0WRR5_9BURK</name>
<evidence type="ECO:0000313" key="4">
    <source>
        <dbReference type="Proteomes" id="UP000783934"/>
    </source>
</evidence>
<evidence type="ECO:0000256" key="2">
    <source>
        <dbReference type="SAM" id="SignalP"/>
    </source>
</evidence>
<dbReference type="PIRSF" id="PIRSF017082">
    <property type="entry name" value="YflP"/>
    <property type="match status" value="1"/>
</dbReference>
<dbReference type="InterPro" id="IPR042100">
    <property type="entry name" value="Bug_dom1"/>
</dbReference>
<keyword evidence="3" id="KW-0675">Receptor</keyword>
<dbReference type="Gene3D" id="3.40.190.150">
    <property type="entry name" value="Bordetella uptake gene, domain 1"/>
    <property type="match status" value="1"/>
</dbReference>